<dbReference type="GO" id="GO:0009395">
    <property type="term" value="P:phospholipid catabolic process"/>
    <property type="evidence" value="ECO:0007669"/>
    <property type="project" value="UniProtKB-KW"/>
</dbReference>
<keyword evidence="1" id="KW-0997">Cell inner membrane</keyword>
<evidence type="ECO:0000313" key="5">
    <source>
        <dbReference type="Proteomes" id="UP000278542"/>
    </source>
</evidence>
<dbReference type="CDD" id="cd06971">
    <property type="entry name" value="PgpA"/>
    <property type="match status" value="1"/>
</dbReference>
<feature type="transmembrane region" description="Helical" evidence="2">
    <location>
        <begin position="144"/>
        <end position="170"/>
    </location>
</feature>
<dbReference type="Proteomes" id="UP000278542">
    <property type="component" value="Unassembled WGS sequence"/>
</dbReference>
<comment type="subcellular location">
    <subcellularLocation>
        <location evidence="1">Cell inner membrane</location>
        <topology evidence="1">Multi-pass membrane protein</topology>
    </subcellularLocation>
</comment>
<keyword evidence="5" id="KW-1185">Reference proteome</keyword>
<sequence length="173" mass="19514">MTKQTKQSTVKPSVFKQRVRLSNPIHLFAVGLGSGMSPIMPGTMGSLIAIPLWLLFCGLSPILYWLLIAVAFVFGCFLCQRTSDDTQTHDSGHIVWDEFVGMWITLFFIPYISILWLIIAFVAFRVFDIIKPWPIRWFDQKVSGGFGIMIDDVIAAIFSSLVVYGLAFWFPGV</sequence>
<dbReference type="InterPro" id="IPR026037">
    <property type="entry name" value="PgpA"/>
</dbReference>
<dbReference type="GO" id="GO:0005886">
    <property type="term" value="C:plasma membrane"/>
    <property type="evidence" value="ECO:0007669"/>
    <property type="project" value="UniProtKB-SubCell"/>
</dbReference>
<comment type="cofactor">
    <cofactor evidence="1">
        <name>Mg(2+)</name>
        <dbReference type="ChEBI" id="CHEBI:18420"/>
    </cofactor>
</comment>
<dbReference type="GO" id="GO:0008962">
    <property type="term" value="F:phosphatidylglycerophosphatase activity"/>
    <property type="evidence" value="ECO:0007669"/>
    <property type="project" value="UniProtKB-EC"/>
</dbReference>
<feature type="domain" description="YutG/PgpA" evidence="3">
    <location>
        <begin position="28"/>
        <end position="166"/>
    </location>
</feature>
<keyword evidence="1" id="KW-1208">Phospholipid metabolism</keyword>
<comment type="caution">
    <text evidence="4">The sequence shown here is derived from an EMBL/GenBank/DDBJ whole genome shotgun (WGS) entry which is preliminary data.</text>
</comment>
<dbReference type="OrthoDB" id="9804091at2"/>
<dbReference type="Pfam" id="PF04608">
    <property type="entry name" value="PgpA"/>
    <property type="match status" value="1"/>
</dbReference>
<protein>
    <recommendedName>
        <fullName evidence="1">Phosphatidylglycerophosphatase A</fullName>
        <ecNumber evidence="1">3.1.3.27</ecNumber>
    </recommendedName>
    <alternativeName>
        <fullName evidence="1">Phosphatidylglycerolphosphate phosphatase A</fullName>
    </alternativeName>
</protein>
<evidence type="ECO:0000313" key="4">
    <source>
        <dbReference type="EMBL" id="RKS84516.1"/>
    </source>
</evidence>
<dbReference type="PANTHER" id="PTHR36305">
    <property type="entry name" value="PHOSPHATIDYLGLYCEROPHOSPHATASE A"/>
    <property type="match status" value="1"/>
</dbReference>
<reference evidence="4 5" key="1">
    <citation type="submission" date="2018-10" db="EMBL/GenBank/DDBJ databases">
        <title>Genomic Encyclopedia of Type Strains, Phase IV (KMG-IV): sequencing the most valuable type-strain genomes for metagenomic binning, comparative biology and taxonomic classification.</title>
        <authorList>
            <person name="Goeker M."/>
        </authorList>
    </citation>
    <scope>NUCLEOTIDE SEQUENCE [LARGE SCALE GENOMIC DNA]</scope>
    <source>
        <strain evidence="4 5">DSM 22228</strain>
    </source>
</reference>
<keyword evidence="1" id="KW-0378">Hydrolase</keyword>
<keyword evidence="1" id="KW-1003">Cell membrane</keyword>
<evidence type="ECO:0000259" key="3">
    <source>
        <dbReference type="Pfam" id="PF04608"/>
    </source>
</evidence>
<dbReference type="AlphaFoldDB" id="A0A495RB59"/>
<dbReference type="InterPro" id="IPR007686">
    <property type="entry name" value="YutG/PgpA"/>
</dbReference>
<name>A0A495RB59_9GAMM</name>
<keyword evidence="2" id="KW-1133">Transmembrane helix</keyword>
<dbReference type="RefSeq" id="WP_121145842.1">
    <property type="nucleotide sequence ID" value="NZ_RBWY01000005.1"/>
</dbReference>
<keyword evidence="1 2" id="KW-0472">Membrane</keyword>
<evidence type="ECO:0000256" key="1">
    <source>
        <dbReference type="PIRNR" id="PIRNR006162"/>
    </source>
</evidence>
<comment type="pathway">
    <text evidence="1">Phospholipid metabolism; phosphatidylglycerol biosynthesis; phosphatidylglycerol from CDP-diacylglycerol: step 2/2.</text>
</comment>
<keyword evidence="1" id="KW-0479">Metal-binding</keyword>
<feature type="transmembrane region" description="Helical" evidence="2">
    <location>
        <begin position="52"/>
        <end position="79"/>
    </location>
</feature>
<comment type="catalytic activity">
    <reaction evidence="1">
        <text>a 1,2-diacyl-sn-glycero-3-phospho-(1'-sn-glycero-3'-phosphate) + H2O = a 1,2-diacyl-sn-glycero-3-phospho-(1'-sn-glycerol) + phosphate</text>
        <dbReference type="Rhea" id="RHEA:33751"/>
        <dbReference type="ChEBI" id="CHEBI:15377"/>
        <dbReference type="ChEBI" id="CHEBI:43474"/>
        <dbReference type="ChEBI" id="CHEBI:60110"/>
        <dbReference type="ChEBI" id="CHEBI:64716"/>
        <dbReference type="EC" id="3.1.3.27"/>
    </reaction>
</comment>
<organism evidence="4 5">
    <name type="scientific">Orbus hercynius</name>
    <dbReference type="NCBI Taxonomy" id="593135"/>
    <lineage>
        <taxon>Bacteria</taxon>
        <taxon>Pseudomonadati</taxon>
        <taxon>Pseudomonadota</taxon>
        <taxon>Gammaproteobacteria</taxon>
        <taxon>Orbales</taxon>
        <taxon>Orbaceae</taxon>
        <taxon>Orbus</taxon>
    </lineage>
</organism>
<dbReference type="InterPro" id="IPR036681">
    <property type="entry name" value="PgpA-like_sf"/>
</dbReference>
<keyword evidence="1" id="KW-0460">Magnesium</keyword>
<feature type="transmembrane region" description="Helical" evidence="2">
    <location>
        <begin position="100"/>
        <end position="124"/>
    </location>
</feature>
<comment type="function">
    <text evidence="1">Lipid phosphatase which dephosphorylates phosphatidylglycerophosphate (PGP) to phosphatidylglycerol (PG).</text>
</comment>
<dbReference type="EMBL" id="RBWY01000005">
    <property type="protein sequence ID" value="RKS84516.1"/>
    <property type="molecule type" value="Genomic_DNA"/>
</dbReference>
<dbReference type="GO" id="GO:0046872">
    <property type="term" value="F:metal ion binding"/>
    <property type="evidence" value="ECO:0007669"/>
    <property type="project" value="UniProtKB-KW"/>
</dbReference>
<keyword evidence="1" id="KW-0442">Lipid degradation</keyword>
<accession>A0A495RB59</accession>
<dbReference type="PIRSF" id="PIRSF006162">
    <property type="entry name" value="PgpA"/>
    <property type="match status" value="1"/>
</dbReference>
<gene>
    <name evidence="4" type="ORF">DES39_2075</name>
</gene>
<dbReference type="EC" id="3.1.3.27" evidence="1"/>
<dbReference type="UniPathway" id="UPA00084">
    <property type="reaction ID" value="UER00504"/>
</dbReference>
<feature type="transmembrane region" description="Helical" evidence="2">
    <location>
        <begin position="21"/>
        <end position="40"/>
    </location>
</feature>
<keyword evidence="1" id="KW-0443">Lipid metabolism</keyword>
<dbReference type="SUPFAM" id="SSF101307">
    <property type="entry name" value="YutG-like"/>
    <property type="match status" value="1"/>
</dbReference>
<proteinExistence type="predicted"/>
<dbReference type="GO" id="GO:0006655">
    <property type="term" value="P:phosphatidylglycerol biosynthetic process"/>
    <property type="evidence" value="ECO:0007669"/>
    <property type="project" value="UniProtKB-UniPathway"/>
</dbReference>
<keyword evidence="1 2" id="KW-0812">Transmembrane</keyword>
<dbReference type="PANTHER" id="PTHR36305:SF1">
    <property type="entry name" value="PHOSPHATIDYLGLYCEROPHOSPHATASE A"/>
    <property type="match status" value="1"/>
</dbReference>
<evidence type="ECO:0000256" key="2">
    <source>
        <dbReference type="SAM" id="Phobius"/>
    </source>
</evidence>
<keyword evidence="1" id="KW-0595">Phospholipid degradation</keyword>